<organism evidence="1 2">
    <name type="scientific">Gilliamella apicola</name>
    <dbReference type="NCBI Taxonomy" id="1196095"/>
    <lineage>
        <taxon>Bacteria</taxon>
        <taxon>Pseudomonadati</taxon>
        <taxon>Pseudomonadota</taxon>
        <taxon>Gammaproteobacteria</taxon>
        <taxon>Orbales</taxon>
        <taxon>Orbaceae</taxon>
        <taxon>Gilliamella</taxon>
    </lineage>
</organism>
<dbReference type="InterPro" id="IPR048188">
    <property type="entry name" value="YmfL-like"/>
</dbReference>
<dbReference type="RefSeq" id="WP_110423687.1">
    <property type="nucleotide sequence ID" value="NZ_QGLP01000005.1"/>
</dbReference>
<dbReference type="InterPro" id="IPR009679">
    <property type="entry name" value="Phage_186_CII-like"/>
</dbReference>
<comment type="caution">
    <text evidence="1">The sequence shown here is derived from an EMBL/GenBank/DDBJ whole genome shotgun (WGS) entry which is preliminary data.</text>
</comment>
<gene>
    <name evidence="1" type="ORF">DKK79_08415</name>
</gene>
<name>A0A2V4DUM7_9GAMM</name>
<reference evidence="1 2" key="1">
    <citation type="submission" date="2018-05" db="EMBL/GenBank/DDBJ databases">
        <title>Reference genomes for bee gut microbiota database.</title>
        <authorList>
            <person name="Ellegaard K.M."/>
        </authorList>
    </citation>
    <scope>NUCLEOTIDE SEQUENCE [LARGE SCALE GENOMIC DNA]</scope>
    <source>
        <strain evidence="1 2">ESL0177</strain>
    </source>
</reference>
<dbReference type="Pfam" id="PF06892">
    <property type="entry name" value="Phage_CP76"/>
    <property type="match status" value="1"/>
</dbReference>
<protein>
    <submittedName>
        <fullName evidence="1">Uncharacterized protein</fullName>
    </submittedName>
</protein>
<accession>A0A2V4DUM7</accession>
<dbReference type="Proteomes" id="UP000247483">
    <property type="component" value="Unassembled WGS sequence"/>
</dbReference>
<dbReference type="GO" id="GO:0003677">
    <property type="term" value="F:DNA binding"/>
    <property type="evidence" value="ECO:0007669"/>
    <property type="project" value="InterPro"/>
</dbReference>
<evidence type="ECO:0000313" key="1">
    <source>
        <dbReference type="EMBL" id="PXZ04372.1"/>
    </source>
</evidence>
<dbReference type="NCBIfam" id="NF041471">
    <property type="entry name" value="phage_reg_YmfL"/>
    <property type="match status" value="1"/>
</dbReference>
<evidence type="ECO:0000313" key="2">
    <source>
        <dbReference type="Proteomes" id="UP000247483"/>
    </source>
</evidence>
<dbReference type="EMBL" id="QGLP01000005">
    <property type="protein sequence ID" value="PXZ04372.1"/>
    <property type="molecule type" value="Genomic_DNA"/>
</dbReference>
<proteinExistence type="predicted"/>
<dbReference type="AlphaFoldDB" id="A0A2V4DUM7"/>
<sequence>MGNKKKLINDLLNSIDGGVEVAASYLGLSISAFNDRRYENKGTRFFSGDELLALQNLSKTALVAEFYAEQAGCLVVTKMKAEQLENFDLYMMSLEAAKANGAVATAIHEAIANDGVIDEKEAEDIRHKTDIANKINRTLTENTINLHKKQ</sequence>